<dbReference type="GO" id="GO:0000287">
    <property type="term" value="F:magnesium ion binding"/>
    <property type="evidence" value="ECO:0007669"/>
    <property type="project" value="InterPro"/>
</dbReference>
<keyword evidence="10" id="KW-0067">ATP-binding</keyword>
<dbReference type="PANTHER" id="PTHR11817">
    <property type="entry name" value="PYRUVATE KINASE"/>
    <property type="match status" value="1"/>
</dbReference>
<dbReference type="InterPro" id="IPR001697">
    <property type="entry name" value="Pyr_Knase"/>
</dbReference>
<comment type="pathway">
    <text evidence="3 15">Carbohydrate degradation; glycolysis; pyruvate from D-glyceraldehyde 3-phosphate: step 5/5.</text>
</comment>
<dbReference type="InterPro" id="IPR015793">
    <property type="entry name" value="Pyrv_Knase_brl"/>
</dbReference>
<dbReference type="GO" id="GO:0016301">
    <property type="term" value="F:kinase activity"/>
    <property type="evidence" value="ECO:0007669"/>
    <property type="project" value="UniProtKB-KW"/>
</dbReference>
<reference evidence="18" key="1">
    <citation type="journal article" date="2014" name="PLoS ONE">
        <title>Phylogeny of c4-photosynthesis enzymes based on algal transcriptomic and genomic data supports an archaeal/proteobacterial origin and multiple duplication for most c4-related genes.</title>
        <authorList>
            <person name="Chi S."/>
            <person name="Wu S."/>
            <person name="Yu J."/>
            <person name="Wang X."/>
            <person name="Tang X."/>
            <person name="Liu T."/>
        </authorList>
    </citation>
    <scope>NUCLEOTIDE SEQUENCE</scope>
    <source>
        <strain evidence="18">FSQE-2052659</strain>
    </source>
</reference>
<dbReference type="InterPro" id="IPR036918">
    <property type="entry name" value="Pyrv_Knase_C_sf"/>
</dbReference>
<dbReference type="AlphaFoldDB" id="A0A097IU29"/>
<dbReference type="PRINTS" id="PR01050">
    <property type="entry name" value="PYRUVTKNASE"/>
</dbReference>
<evidence type="ECO:0000256" key="11">
    <source>
        <dbReference type="ARBA" id="ARBA00022842"/>
    </source>
</evidence>
<keyword evidence="13 18" id="KW-0670">Pyruvate</keyword>
<dbReference type="InterPro" id="IPR015813">
    <property type="entry name" value="Pyrv/PenolPyrv_kinase-like_dom"/>
</dbReference>
<dbReference type="NCBIfam" id="TIGR01064">
    <property type="entry name" value="pyruv_kin"/>
    <property type="match status" value="1"/>
</dbReference>
<dbReference type="InterPro" id="IPR015806">
    <property type="entry name" value="Pyrv_Knase_insert_dom_sf"/>
</dbReference>
<evidence type="ECO:0000256" key="10">
    <source>
        <dbReference type="ARBA" id="ARBA00022840"/>
    </source>
</evidence>
<comment type="similarity">
    <text evidence="4 15">Belongs to the pyruvate kinase family.</text>
</comment>
<dbReference type="UniPathway" id="UPA00109">
    <property type="reaction ID" value="UER00188"/>
</dbReference>
<dbReference type="GO" id="GO:0005524">
    <property type="term" value="F:ATP binding"/>
    <property type="evidence" value="ECO:0007669"/>
    <property type="project" value="UniProtKB-KW"/>
</dbReference>
<evidence type="ECO:0000256" key="5">
    <source>
        <dbReference type="ARBA" id="ARBA00012142"/>
    </source>
</evidence>
<comment type="cofactor">
    <cofactor evidence="1">
        <name>Mg(2+)</name>
        <dbReference type="ChEBI" id="CHEBI:18420"/>
    </cofactor>
</comment>
<dbReference type="FunFam" id="2.40.33.10:FF:000001">
    <property type="entry name" value="Pyruvate kinase"/>
    <property type="match status" value="1"/>
</dbReference>
<name>A0A097IU29_9PHAE</name>
<dbReference type="Gene3D" id="3.40.1380.20">
    <property type="entry name" value="Pyruvate kinase, C-terminal domain"/>
    <property type="match status" value="1"/>
</dbReference>
<evidence type="ECO:0000256" key="15">
    <source>
        <dbReference type="RuleBase" id="RU000504"/>
    </source>
</evidence>
<keyword evidence="9 15" id="KW-0418">Kinase</keyword>
<evidence type="ECO:0000256" key="3">
    <source>
        <dbReference type="ARBA" id="ARBA00004997"/>
    </source>
</evidence>
<dbReference type="Gene3D" id="2.40.33.10">
    <property type="entry name" value="PK beta-barrel domain-like"/>
    <property type="match status" value="1"/>
</dbReference>
<keyword evidence="12 15" id="KW-0324">Glycolysis</keyword>
<dbReference type="SUPFAM" id="SSF51621">
    <property type="entry name" value="Phosphoenolpyruvate/pyruvate domain"/>
    <property type="match status" value="1"/>
</dbReference>
<evidence type="ECO:0000256" key="7">
    <source>
        <dbReference type="ARBA" id="ARBA00022723"/>
    </source>
</evidence>
<dbReference type="Gene3D" id="3.20.20.60">
    <property type="entry name" value="Phosphoenolpyruvate-binding domains"/>
    <property type="match status" value="1"/>
</dbReference>
<dbReference type="InterPro" id="IPR040442">
    <property type="entry name" value="Pyrv_kinase-like_dom_sf"/>
</dbReference>
<evidence type="ECO:0000256" key="9">
    <source>
        <dbReference type="ARBA" id="ARBA00022777"/>
    </source>
</evidence>
<dbReference type="InterPro" id="IPR011037">
    <property type="entry name" value="Pyrv_Knase-like_insert_dom_sf"/>
</dbReference>
<dbReference type="Pfam" id="PF02887">
    <property type="entry name" value="PK_C"/>
    <property type="match status" value="1"/>
</dbReference>
<dbReference type="GO" id="GO:0030955">
    <property type="term" value="F:potassium ion binding"/>
    <property type="evidence" value="ECO:0007669"/>
    <property type="project" value="InterPro"/>
</dbReference>
<evidence type="ECO:0000256" key="6">
    <source>
        <dbReference type="ARBA" id="ARBA00022679"/>
    </source>
</evidence>
<dbReference type="GO" id="GO:0004743">
    <property type="term" value="F:pyruvate kinase activity"/>
    <property type="evidence" value="ECO:0007669"/>
    <property type="project" value="UniProtKB-EC"/>
</dbReference>
<dbReference type="InterPro" id="IPR018209">
    <property type="entry name" value="Pyrv_Knase_AS"/>
</dbReference>
<proteinExistence type="evidence at transcript level"/>
<dbReference type="NCBIfam" id="NF004491">
    <property type="entry name" value="PRK05826.1"/>
    <property type="match status" value="1"/>
</dbReference>
<dbReference type="EC" id="2.7.1.40" evidence="5 15"/>
<organism evidence="18">
    <name type="scientific">Desmarestia viridis</name>
    <dbReference type="NCBI Taxonomy" id="62313"/>
    <lineage>
        <taxon>Eukaryota</taxon>
        <taxon>Sar</taxon>
        <taxon>Stramenopiles</taxon>
        <taxon>Ochrophyta</taxon>
        <taxon>PX clade</taxon>
        <taxon>Phaeophyceae</taxon>
        <taxon>Desmarestiales</taxon>
        <taxon>Desmarestiaceae</taxon>
        <taxon>Desmarestia</taxon>
    </lineage>
</organism>
<evidence type="ECO:0000256" key="1">
    <source>
        <dbReference type="ARBA" id="ARBA00001946"/>
    </source>
</evidence>
<feature type="domain" description="Pyruvate kinase C-terminal" evidence="17">
    <location>
        <begin position="386"/>
        <end position="500"/>
    </location>
</feature>
<sequence>MAHLLRGSNISQDKIFTECDESRRKTKIICTIGPACWSVETLGALVDAGMNVARLNFSHGDHEGHAATLQRLRQALSTRRGKHVAVMLDTKGPEIRTGFLANKKSAVLTKGQELELTTDYDFLGDHTKIACSYKSLPTSVQKGSRILVADGSLVLVVKECKETSVVTEVLNNCTLGERKNMNLPGAIVDLPTLTEKDINDLQNFGLVHGVDYIAASFVRKPEDIDTIRMVLGEEGAHIKIIAKIENQEGIRNYDEILDKTDAIMVARGDMGMEIPPEKVFLAQKYMIRRANVKGKPVVTATQMLESMITNPRPTRAECTDVANAVLDGTDCVMLSGETANGDYPVDAVVMMSRTCCEAECALNYDNLYQAMRNTVMREIDQMEPAESVASSAVKTAIDLRASMVVVLTETGTTARLLAKYRPDMPILAFTAAADAARQTNGYLRNVHTQVIGSMIGTDSIVFRAIDIGKQNGWVKPGDRVVCVHGMKEATSGSTNSMRVIIA</sequence>
<protein>
    <recommendedName>
        <fullName evidence="5 15">Pyruvate kinase</fullName>
        <ecNumber evidence="5 15">2.7.1.40</ecNumber>
    </recommendedName>
</protein>
<feature type="domain" description="Pyruvate kinase barrel" evidence="16">
    <location>
        <begin position="24"/>
        <end position="348"/>
    </location>
</feature>
<keyword evidence="8" id="KW-0547">Nucleotide-binding</keyword>
<evidence type="ECO:0000256" key="2">
    <source>
        <dbReference type="ARBA" id="ARBA00001958"/>
    </source>
</evidence>
<comment type="catalytic activity">
    <reaction evidence="14 15">
        <text>pyruvate + ATP = phosphoenolpyruvate + ADP + H(+)</text>
        <dbReference type="Rhea" id="RHEA:18157"/>
        <dbReference type="ChEBI" id="CHEBI:15361"/>
        <dbReference type="ChEBI" id="CHEBI:15378"/>
        <dbReference type="ChEBI" id="CHEBI:30616"/>
        <dbReference type="ChEBI" id="CHEBI:58702"/>
        <dbReference type="ChEBI" id="CHEBI:456216"/>
        <dbReference type="EC" id="2.7.1.40"/>
    </reaction>
</comment>
<evidence type="ECO:0000256" key="8">
    <source>
        <dbReference type="ARBA" id="ARBA00022741"/>
    </source>
</evidence>
<keyword evidence="6 15" id="KW-0808">Transferase</keyword>
<dbReference type="SUPFAM" id="SSF52935">
    <property type="entry name" value="PK C-terminal domain-like"/>
    <property type="match status" value="1"/>
</dbReference>
<dbReference type="InterPro" id="IPR015795">
    <property type="entry name" value="Pyrv_Knase_C"/>
</dbReference>
<accession>A0A097IU29</accession>
<dbReference type="Pfam" id="PF00224">
    <property type="entry name" value="PK"/>
    <property type="match status" value="1"/>
</dbReference>
<dbReference type="EMBL" id="KM113618">
    <property type="protein sequence ID" value="AIT69986.1"/>
    <property type="molecule type" value="mRNA"/>
</dbReference>
<dbReference type="SUPFAM" id="SSF50800">
    <property type="entry name" value="PK beta-barrel domain-like"/>
    <property type="match status" value="1"/>
</dbReference>
<evidence type="ECO:0000256" key="4">
    <source>
        <dbReference type="ARBA" id="ARBA00008663"/>
    </source>
</evidence>
<comment type="cofactor">
    <cofactor evidence="2">
        <name>K(+)</name>
        <dbReference type="ChEBI" id="CHEBI:29103"/>
    </cofactor>
</comment>
<evidence type="ECO:0000256" key="12">
    <source>
        <dbReference type="ARBA" id="ARBA00023152"/>
    </source>
</evidence>
<gene>
    <name evidence="18" type="primary">pk</name>
</gene>
<evidence type="ECO:0000259" key="17">
    <source>
        <dbReference type="Pfam" id="PF02887"/>
    </source>
</evidence>
<evidence type="ECO:0000313" key="18">
    <source>
        <dbReference type="EMBL" id="AIT69986.1"/>
    </source>
</evidence>
<dbReference type="FunFam" id="3.20.20.60:FF:000001">
    <property type="entry name" value="Pyruvate kinase"/>
    <property type="match status" value="1"/>
</dbReference>
<evidence type="ECO:0000256" key="13">
    <source>
        <dbReference type="ARBA" id="ARBA00023317"/>
    </source>
</evidence>
<evidence type="ECO:0000256" key="14">
    <source>
        <dbReference type="ARBA" id="ARBA00048152"/>
    </source>
</evidence>
<dbReference type="PROSITE" id="PS00110">
    <property type="entry name" value="PYRUVATE_KINASE"/>
    <property type="match status" value="1"/>
</dbReference>
<keyword evidence="7" id="KW-0479">Metal-binding</keyword>
<evidence type="ECO:0000259" key="16">
    <source>
        <dbReference type="Pfam" id="PF00224"/>
    </source>
</evidence>
<dbReference type="GO" id="GO:0006950">
    <property type="term" value="P:response to stress"/>
    <property type="evidence" value="ECO:0007669"/>
    <property type="project" value="UniProtKB-ARBA"/>
</dbReference>
<dbReference type="NCBIfam" id="NF004978">
    <property type="entry name" value="PRK06354.1"/>
    <property type="match status" value="1"/>
</dbReference>
<keyword evidence="11 15" id="KW-0460">Magnesium</keyword>